<proteinExistence type="predicted"/>
<reference evidence="2 3" key="1">
    <citation type="journal article" date="2015" name="Nature">
        <title>rRNA introns, odd ribosomes, and small enigmatic genomes across a large radiation of phyla.</title>
        <authorList>
            <person name="Brown C.T."/>
            <person name="Hug L.A."/>
            <person name="Thomas B.C."/>
            <person name="Sharon I."/>
            <person name="Castelle C.J."/>
            <person name="Singh A."/>
            <person name="Wilkins M.J."/>
            <person name="Williams K.H."/>
            <person name="Banfield J.F."/>
        </authorList>
    </citation>
    <scope>NUCLEOTIDE SEQUENCE [LARGE SCALE GENOMIC DNA]</scope>
</reference>
<dbReference type="Pfam" id="PF18901">
    <property type="entry name" value="DUF5657"/>
    <property type="match status" value="1"/>
</dbReference>
<gene>
    <name evidence="2" type="ORF">UX86_C0044G0015</name>
</gene>
<dbReference type="EMBL" id="LCNU01000044">
    <property type="protein sequence ID" value="KKU62726.1"/>
    <property type="molecule type" value="Genomic_DNA"/>
</dbReference>
<dbReference type="InterPro" id="IPR043716">
    <property type="entry name" value="DUF5657"/>
</dbReference>
<evidence type="ECO:0000313" key="3">
    <source>
        <dbReference type="Proteomes" id="UP000034502"/>
    </source>
</evidence>
<name>A0A0G1S062_9BACT</name>
<dbReference type="AlphaFoldDB" id="A0A0G1S062"/>
<dbReference type="Proteomes" id="UP000034502">
    <property type="component" value="Unassembled WGS sequence"/>
</dbReference>
<sequence>MNNELIGVQLLKSFMGVSPWMVVKAFMIVGLILYMVFALVIVKQVGIMTESVEADANGVVKLLAWAHLLMTIGVIVLLILI</sequence>
<protein>
    <submittedName>
        <fullName evidence="2">Uncharacterized protein</fullName>
    </submittedName>
</protein>
<keyword evidence="1" id="KW-0472">Membrane</keyword>
<feature type="transmembrane region" description="Helical" evidence="1">
    <location>
        <begin position="62"/>
        <end position="80"/>
    </location>
</feature>
<accession>A0A0G1S062</accession>
<dbReference type="STRING" id="1618364.UX86_C0044G0015"/>
<keyword evidence="1" id="KW-0812">Transmembrane</keyword>
<comment type="caution">
    <text evidence="2">The sequence shown here is derived from an EMBL/GenBank/DDBJ whole genome shotgun (WGS) entry which is preliminary data.</text>
</comment>
<evidence type="ECO:0000313" key="2">
    <source>
        <dbReference type="EMBL" id="KKU62726.1"/>
    </source>
</evidence>
<keyword evidence="1" id="KW-1133">Transmembrane helix</keyword>
<organism evidence="2 3">
    <name type="scientific">Candidatus Amesbacteria bacterium GW2011_GWC1_47_15</name>
    <dbReference type="NCBI Taxonomy" id="1618364"/>
    <lineage>
        <taxon>Bacteria</taxon>
        <taxon>Candidatus Amesiibacteriota</taxon>
    </lineage>
</organism>
<evidence type="ECO:0000256" key="1">
    <source>
        <dbReference type="SAM" id="Phobius"/>
    </source>
</evidence>
<feature type="transmembrane region" description="Helical" evidence="1">
    <location>
        <begin position="21"/>
        <end position="42"/>
    </location>
</feature>